<evidence type="ECO:0000256" key="7">
    <source>
        <dbReference type="ARBA" id="ARBA00023065"/>
    </source>
</evidence>
<dbReference type="PANTHER" id="PTHR32507">
    <property type="entry name" value="NA(+)/H(+) ANTIPORTER 1"/>
    <property type="match status" value="1"/>
</dbReference>
<keyword evidence="3" id="KW-0050">Antiport</keyword>
<feature type="transmembrane region" description="Helical" evidence="9">
    <location>
        <begin position="285"/>
        <end position="305"/>
    </location>
</feature>
<keyword evidence="8 9" id="KW-0472">Membrane</keyword>
<dbReference type="GO" id="GO:0005886">
    <property type="term" value="C:plasma membrane"/>
    <property type="evidence" value="ECO:0007669"/>
    <property type="project" value="UniProtKB-SubCell"/>
</dbReference>
<evidence type="ECO:0000256" key="6">
    <source>
        <dbReference type="ARBA" id="ARBA00022989"/>
    </source>
</evidence>
<dbReference type="RefSeq" id="WP_144854246.1">
    <property type="nucleotide sequence ID" value="NZ_VNJI01000063.1"/>
</dbReference>
<dbReference type="GO" id="GO:0015297">
    <property type="term" value="F:antiporter activity"/>
    <property type="evidence" value="ECO:0007669"/>
    <property type="project" value="UniProtKB-KW"/>
</dbReference>
<evidence type="ECO:0000256" key="3">
    <source>
        <dbReference type="ARBA" id="ARBA00022449"/>
    </source>
</evidence>
<protein>
    <submittedName>
        <fullName evidence="11">Sodium:proton antiporter</fullName>
    </submittedName>
</protein>
<evidence type="ECO:0000256" key="8">
    <source>
        <dbReference type="ARBA" id="ARBA00023136"/>
    </source>
</evidence>
<comment type="caution">
    <text evidence="11">The sequence shown here is derived from an EMBL/GenBank/DDBJ whole genome shotgun (WGS) entry which is preliminary data.</text>
</comment>
<feature type="transmembrane region" description="Helical" evidence="9">
    <location>
        <begin position="118"/>
        <end position="139"/>
    </location>
</feature>
<dbReference type="PANTHER" id="PTHR32507:SF0">
    <property type="entry name" value="NA(+)_H(+) ANTIPORTER 2-RELATED"/>
    <property type="match status" value="1"/>
</dbReference>
<feature type="domain" description="Cation/H+ exchanger transmembrane" evidence="10">
    <location>
        <begin position="20"/>
        <end position="395"/>
    </location>
</feature>
<evidence type="ECO:0000256" key="4">
    <source>
        <dbReference type="ARBA" id="ARBA00022475"/>
    </source>
</evidence>
<dbReference type="Gene3D" id="1.20.1530.20">
    <property type="match status" value="1"/>
</dbReference>
<evidence type="ECO:0000313" key="11">
    <source>
        <dbReference type="EMBL" id="TVY03939.1"/>
    </source>
</evidence>
<keyword evidence="4" id="KW-1003">Cell membrane</keyword>
<gene>
    <name evidence="11" type="ORF">FPZ49_31345</name>
</gene>
<evidence type="ECO:0000256" key="2">
    <source>
        <dbReference type="ARBA" id="ARBA00022448"/>
    </source>
</evidence>
<dbReference type="EMBL" id="VNJI01000063">
    <property type="protein sequence ID" value="TVY03939.1"/>
    <property type="molecule type" value="Genomic_DNA"/>
</dbReference>
<feature type="transmembrane region" description="Helical" evidence="9">
    <location>
        <begin position="160"/>
        <end position="180"/>
    </location>
</feature>
<feature type="transmembrane region" description="Helical" evidence="9">
    <location>
        <begin position="374"/>
        <end position="398"/>
    </location>
</feature>
<evidence type="ECO:0000313" key="12">
    <source>
        <dbReference type="Proteomes" id="UP000317036"/>
    </source>
</evidence>
<reference evidence="11 12" key="1">
    <citation type="submission" date="2019-07" db="EMBL/GenBank/DDBJ databases">
        <authorList>
            <person name="Kim J."/>
        </authorList>
    </citation>
    <scope>NUCLEOTIDE SEQUENCE [LARGE SCALE GENOMIC DNA]</scope>
    <source>
        <strain evidence="11 12">JC52</strain>
    </source>
</reference>
<dbReference type="OrthoDB" id="1757035at2"/>
<keyword evidence="12" id="KW-1185">Reference proteome</keyword>
<keyword evidence="5 9" id="KW-0812">Transmembrane</keyword>
<dbReference type="AlphaFoldDB" id="A0A559JVM5"/>
<feature type="transmembrane region" description="Helical" evidence="9">
    <location>
        <begin position="6"/>
        <end position="24"/>
    </location>
</feature>
<feature type="transmembrane region" description="Helical" evidence="9">
    <location>
        <begin position="89"/>
        <end position="112"/>
    </location>
</feature>
<proteinExistence type="predicted"/>
<evidence type="ECO:0000259" key="10">
    <source>
        <dbReference type="Pfam" id="PF00999"/>
    </source>
</evidence>
<feature type="transmembrane region" description="Helical" evidence="9">
    <location>
        <begin position="344"/>
        <end position="368"/>
    </location>
</feature>
<keyword evidence="6 9" id="KW-1133">Transmembrane helix</keyword>
<comment type="subcellular location">
    <subcellularLocation>
        <location evidence="1">Cell membrane</location>
        <topology evidence="1">Multi-pass membrane protein</topology>
    </subcellularLocation>
</comment>
<organism evidence="11 12">
    <name type="scientific">Paenibacillus cremeus</name>
    <dbReference type="NCBI Taxonomy" id="2163881"/>
    <lineage>
        <taxon>Bacteria</taxon>
        <taxon>Bacillati</taxon>
        <taxon>Bacillota</taxon>
        <taxon>Bacilli</taxon>
        <taxon>Bacillales</taxon>
        <taxon>Paenibacillaceae</taxon>
        <taxon>Paenibacillus</taxon>
    </lineage>
</organism>
<dbReference type="Pfam" id="PF00999">
    <property type="entry name" value="Na_H_Exchanger"/>
    <property type="match status" value="1"/>
</dbReference>
<dbReference type="InterPro" id="IPR038770">
    <property type="entry name" value="Na+/solute_symporter_sf"/>
</dbReference>
<name>A0A559JVM5_9BACL</name>
<evidence type="ECO:0000256" key="1">
    <source>
        <dbReference type="ARBA" id="ARBA00004651"/>
    </source>
</evidence>
<accession>A0A559JVM5</accession>
<evidence type="ECO:0000256" key="5">
    <source>
        <dbReference type="ARBA" id="ARBA00022692"/>
    </source>
</evidence>
<dbReference type="GO" id="GO:1902600">
    <property type="term" value="P:proton transmembrane transport"/>
    <property type="evidence" value="ECO:0007669"/>
    <property type="project" value="InterPro"/>
</dbReference>
<keyword evidence="7" id="KW-0406">Ion transport</keyword>
<evidence type="ECO:0000256" key="9">
    <source>
        <dbReference type="SAM" id="Phobius"/>
    </source>
</evidence>
<keyword evidence="2" id="KW-0813">Transport</keyword>
<dbReference type="InterPro" id="IPR006153">
    <property type="entry name" value="Cation/H_exchanger_TM"/>
</dbReference>
<feature type="transmembrane region" description="Helical" evidence="9">
    <location>
        <begin position="192"/>
        <end position="213"/>
    </location>
</feature>
<dbReference type="Proteomes" id="UP000317036">
    <property type="component" value="Unassembled WGS sequence"/>
</dbReference>
<sequence>MENAALMDHVLFLIVFILALGMLFGKVAGWLRLPDVALFLVAGILIGPVLHLVHESSSSFTNQFILTVGSTLILFDGGRNIRLSGLKKVWITVSLLSVPGVLITCAMTAYAAHSLLGIPTLYAVLLGAIIASTDPATLIPVFKQVKIRPKVRETVESESAFNDATGSILTFSVLAVITGGQALSLTSGITEFLLTAIGGILVGVGIGMIFSFITAHLRIGFLRDYATIALVVTSLGAYWLGDVFHVSGFMATFTAGLIWGNIDLFKIELEDKLHEMGHFMENLTVLMRMLIFIFLGSQVNFQVIINYLWPSLGVIAVFMLIARPLTVLASALPDRRADWTWKEILFMFWVRETGVIPAALSGMVAGLGVKYADVIAAVTFMAVLLTIVLQAGTTAYAARKLGLIEKS</sequence>
<feature type="transmembrane region" description="Helical" evidence="9">
    <location>
        <begin position="36"/>
        <end position="54"/>
    </location>
</feature>
<feature type="transmembrane region" description="Helical" evidence="9">
    <location>
        <begin position="311"/>
        <end position="332"/>
    </location>
</feature>